<dbReference type="Gene3D" id="3.40.50.2000">
    <property type="entry name" value="Glycogen Phosphorylase B"/>
    <property type="match status" value="1"/>
</dbReference>
<dbReference type="Pfam" id="PF00534">
    <property type="entry name" value="Glycos_transf_1"/>
    <property type="match status" value="1"/>
</dbReference>
<organism evidence="3">
    <name type="scientific">Sphingobacterium sp. (strain 21)</name>
    <dbReference type="NCBI Taxonomy" id="743722"/>
    <lineage>
        <taxon>Bacteria</taxon>
        <taxon>Pseudomonadati</taxon>
        <taxon>Bacteroidota</taxon>
        <taxon>Sphingobacteriia</taxon>
        <taxon>Sphingobacteriales</taxon>
        <taxon>Sphingobacteriaceae</taxon>
        <taxon>Sphingobacterium</taxon>
    </lineage>
</organism>
<dbReference type="GO" id="GO:0009103">
    <property type="term" value="P:lipopolysaccharide biosynthetic process"/>
    <property type="evidence" value="ECO:0007669"/>
    <property type="project" value="TreeGrafter"/>
</dbReference>
<evidence type="ECO:0000313" key="3">
    <source>
        <dbReference type="EMBL" id="ADZ78361.1"/>
    </source>
</evidence>
<gene>
    <name evidence="3" type="ordered locus">Sph21_1799</name>
</gene>
<reference evidence="3" key="1">
    <citation type="submission" date="2011-03" db="EMBL/GenBank/DDBJ databases">
        <title>Complete sequence of Sphingobacterium sp. 21.</title>
        <authorList>
            <consortium name="US DOE Joint Genome Institute"/>
            <person name="Lucas S."/>
            <person name="Copeland A."/>
            <person name="Lapidus A."/>
            <person name="Cheng J.-F."/>
            <person name="Goodwin L."/>
            <person name="Pitluck S."/>
            <person name="Davenport K."/>
            <person name="Detter J.C."/>
            <person name="Han C."/>
            <person name="Tapia R."/>
            <person name="Land M."/>
            <person name="Hauser L."/>
            <person name="Kyrpides N."/>
            <person name="Ivanova N."/>
            <person name="Ovchinnikova G."/>
            <person name="Pagani I."/>
            <person name="Siebers A.K."/>
            <person name="Allgaier M."/>
            <person name="Thelen M.P."/>
            <person name="Hugenholtz P."/>
            <person name="Woyke T."/>
        </authorList>
    </citation>
    <scope>NUCLEOTIDE SEQUENCE</scope>
    <source>
        <strain evidence="3">21</strain>
    </source>
</reference>
<dbReference type="EMBL" id="CP002584">
    <property type="protein sequence ID" value="ADZ78361.1"/>
    <property type="molecule type" value="Genomic_DNA"/>
</dbReference>
<dbReference type="eggNOG" id="COG0438">
    <property type="taxonomic scope" value="Bacteria"/>
</dbReference>
<dbReference type="HOGENOM" id="CLU_009583_6_0_10"/>
<protein>
    <submittedName>
        <fullName evidence="3">Glycosyl transferase group 1</fullName>
    </submittedName>
</protein>
<dbReference type="PANTHER" id="PTHR46401:SF2">
    <property type="entry name" value="GLYCOSYLTRANSFERASE WBBK-RELATED"/>
    <property type="match status" value="1"/>
</dbReference>
<proteinExistence type="predicted"/>
<dbReference type="GO" id="GO:0016757">
    <property type="term" value="F:glycosyltransferase activity"/>
    <property type="evidence" value="ECO:0007669"/>
    <property type="project" value="InterPro"/>
</dbReference>
<dbReference type="OrthoDB" id="9790710at2"/>
<dbReference type="PATRIC" id="fig|743722.3.peg.1924"/>
<evidence type="ECO:0000256" key="1">
    <source>
        <dbReference type="ARBA" id="ARBA00022679"/>
    </source>
</evidence>
<dbReference type="PANTHER" id="PTHR46401">
    <property type="entry name" value="GLYCOSYLTRANSFERASE WBBK-RELATED"/>
    <property type="match status" value="1"/>
</dbReference>
<dbReference type="STRING" id="743722.Sph21_1799"/>
<sequence>MGKATKIIFDPVFMSGNKYVEIMVAGLKERGIEPFSLGQAMRKPALFLSIKIAHVNWFEGLIGKNSLSLFIYFLRQLLKFSALKLTGKKIIWTLHNKKPHEEGFQTFKQLLFNMMVRQSDVIVVHNKASITWLEENYNIARKKIVFVPHPNYIGVYGPILENNSVRKGELRLLFFGAIKPYKNIELLIESIRGIPEKVSLTIIGEPSSTEYANKLTKCAEKMPNVHFRYEFVSNDSLNELLPLYDILVLPYNIQSSLNSGTVLLAFSYQRTVICPRIGTLADFPEEGWFFSYEYNSPEEHIVSLRNAIMEAFKKEDPHFFKQAGVELYQQVRKLNDPKLISGKLVHIYENLLGENKNYRDI</sequence>
<name>F4C889_SPHS2</name>
<keyword evidence="1 3" id="KW-0808">Transferase</keyword>
<accession>F4C889</accession>
<evidence type="ECO:0000259" key="2">
    <source>
        <dbReference type="Pfam" id="PF00534"/>
    </source>
</evidence>
<dbReference type="SUPFAM" id="SSF53756">
    <property type="entry name" value="UDP-Glycosyltransferase/glycogen phosphorylase"/>
    <property type="match status" value="1"/>
</dbReference>
<feature type="domain" description="Glycosyl transferase family 1" evidence="2">
    <location>
        <begin position="164"/>
        <end position="250"/>
    </location>
</feature>
<dbReference type="KEGG" id="shg:Sph21_1799"/>
<dbReference type="AlphaFoldDB" id="F4C889"/>
<dbReference type="InterPro" id="IPR001296">
    <property type="entry name" value="Glyco_trans_1"/>
</dbReference>